<dbReference type="RefSeq" id="WP_091282143.1">
    <property type="nucleotide sequence ID" value="NZ_FAOZ01000021.1"/>
</dbReference>
<dbReference type="GO" id="GO:0004017">
    <property type="term" value="F:AMP kinase activity"/>
    <property type="evidence" value="ECO:0007669"/>
    <property type="project" value="UniProtKB-UniRule"/>
</dbReference>
<keyword evidence="5" id="KW-0963">Cytoplasm</keyword>
<reference evidence="11" key="1">
    <citation type="submission" date="2015-11" db="EMBL/GenBank/DDBJ databases">
        <authorList>
            <person name="Varghese N."/>
        </authorList>
    </citation>
    <scope>NUCLEOTIDE SEQUENCE [LARGE SCALE GENOMIC DNA]</scope>
    <source>
        <strain evidence="11">DSM 45899</strain>
    </source>
</reference>
<feature type="binding site" evidence="5">
    <location>
        <position position="126"/>
    </location>
    <ligand>
        <name>Zn(2+)</name>
        <dbReference type="ChEBI" id="CHEBI:29105"/>
        <note>structural</note>
    </ligand>
</feature>
<proteinExistence type="inferred from homology"/>
<dbReference type="InterPro" id="IPR036193">
    <property type="entry name" value="ADK_active_lid_dom_sf"/>
</dbReference>
<dbReference type="Gene3D" id="3.40.50.300">
    <property type="entry name" value="P-loop containing nucleotide triphosphate hydrolases"/>
    <property type="match status" value="1"/>
</dbReference>
<evidence type="ECO:0000256" key="7">
    <source>
        <dbReference type="RuleBase" id="RU003331"/>
    </source>
</evidence>
<feature type="binding site" evidence="5">
    <location>
        <position position="129"/>
    </location>
    <ligand>
        <name>Zn(2+)</name>
        <dbReference type="ChEBI" id="CHEBI:29105"/>
        <note>structural</note>
    </ligand>
</feature>
<dbReference type="PRINTS" id="PR00094">
    <property type="entry name" value="ADENYLTKNASE"/>
</dbReference>
<comment type="function">
    <text evidence="5">Catalyzes the reversible transfer of the terminal phosphate group between ATP and AMP. Plays an important role in cellular energy homeostasis and in adenine nucleotide metabolism.</text>
</comment>
<evidence type="ECO:0000256" key="1">
    <source>
        <dbReference type="ARBA" id="ARBA00022679"/>
    </source>
</evidence>
<keyword evidence="4 5" id="KW-0418">Kinase</keyword>
<organism evidence="10 11">
    <name type="scientific">Parafrankia irregularis</name>
    <dbReference type="NCBI Taxonomy" id="795642"/>
    <lineage>
        <taxon>Bacteria</taxon>
        <taxon>Bacillati</taxon>
        <taxon>Actinomycetota</taxon>
        <taxon>Actinomycetes</taxon>
        <taxon>Frankiales</taxon>
        <taxon>Frankiaceae</taxon>
        <taxon>Parafrankia</taxon>
    </lineage>
</organism>
<feature type="binding site" evidence="5">
    <location>
        <begin position="58"/>
        <end position="60"/>
    </location>
    <ligand>
        <name>AMP</name>
        <dbReference type="ChEBI" id="CHEBI:456215"/>
    </ligand>
</feature>
<keyword evidence="5 7" id="KW-0067">ATP-binding</keyword>
<dbReference type="InterPro" id="IPR027417">
    <property type="entry name" value="P-loop_NTPase"/>
</dbReference>
<evidence type="ECO:0000256" key="6">
    <source>
        <dbReference type="RuleBase" id="RU003330"/>
    </source>
</evidence>
<feature type="region of interest" description="NMP" evidence="5">
    <location>
        <begin position="31"/>
        <end position="60"/>
    </location>
</feature>
<dbReference type="InterPro" id="IPR033690">
    <property type="entry name" value="Adenylat_kinase_CS"/>
</dbReference>
<name>A0A0S4QSU7_9ACTN</name>
<dbReference type="GO" id="GO:0044209">
    <property type="term" value="P:AMP salvage"/>
    <property type="evidence" value="ECO:0007669"/>
    <property type="project" value="UniProtKB-UniRule"/>
</dbReference>
<feature type="binding site" evidence="5">
    <location>
        <position position="37"/>
    </location>
    <ligand>
        <name>AMP</name>
        <dbReference type="ChEBI" id="CHEBI:456215"/>
    </ligand>
</feature>
<dbReference type="HAMAP" id="MF_00235">
    <property type="entry name" value="Adenylate_kinase_Adk"/>
    <property type="match status" value="1"/>
</dbReference>
<keyword evidence="5" id="KW-0479">Metal-binding</keyword>
<feature type="binding site" evidence="5">
    <location>
        <position position="156"/>
    </location>
    <ligand>
        <name>AMP</name>
        <dbReference type="ChEBI" id="CHEBI:456215"/>
    </ligand>
</feature>
<accession>A0A0S4QSU7</accession>
<dbReference type="EC" id="2.7.4.3" evidence="5 7"/>
<keyword evidence="1 5" id="KW-0808">Transferase</keyword>
<feature type="binding site" evidence="5">
    <location>
        <begin position="86"/>
        <end position="89"/>
    </location>
    <ligand>
        <name>AMP</name>
        <dbReference type="ChEBI" id="CHEBI:456215"/>
    </ligand>
</feature>
<feature type="binding site" evidence="5">
    <location>
        <position position="167"/>
    </location>
    <ligand>
        <name>AMP</name>
        <dbReference type="ChEBI" id="CHEBI:456215"/>
    </ligand>
</feature>
<feature type="region of interest" description="Disordered" evidence="8">
    <location>
        <begin position="211"/>
        <end position="248"/>
    </location>
</feature>
<gene>
    <name evidence="5" type="primary">adk</name>
    <name evidence="10" type="ORF">Ga0074812_12153</name>
</gene>
<comment type="subcellular location">
    <subcellularLocation>
        <location evidence="5 7">Cytoplasm</location>
    </subcellularLocation>
</comment>
<dbReference type="Proteomes" id="UP000198802">
    <property type="component" value="Unassembled WGS sequence"/>
</dbReference>
<dbReference type="SUPFAM" id="SSF57774">
    <property type="entry name" value="Microbial and mitochondrial ADK, insert 'zinc finger' domain"/>
    <property type="match status" value="1"/>
</dbReference>
<comment type="pathway">
    <text evidence="5">Purine metabolism; AMP biosynthesis via salvage pathway; AMP from ADP: step 1/1.</text>
</comment>
<dbReference type="NCBIfam" id="TIGR01351">
    <property type="entry name" value="adk"/>
    <property type="match status" value="1"/>
</dbReference>
<feature type="binding site" evidence="5">
    <location>
        <position position="146"/>
    </location>
    <ligand>
        <name>Zn(2+)</name>
        <dbReference type="ChEBI" id="CHEBI:29105"/>
        <note>structural</note>
    </ligand>
</feature>
<dbReference type="GO" id="GO:0005524">
    <property type="term" value="F:ATP binding"/>
    <property type="evidence" value="ECO:0007669"/>
    <property type="project" value="UniProtKB-UniRule"/>
</dbReference>
<comment type="domain">
    <text evidence="5">Consists of three domains, a large central CORE domain and two small peripheral domains, NMPbind and LID, which undergo movements during catalysis. The LID domain closes over the site of phosphoryl transfer upon ATP binding. Assembling and dissambling the active center during each catalytic cycle provides an effective means to prevent ATP hydrolysis. Some bacteria have evolved a zinc-coordinating structure that stabilizes the LID domain.</text>
</comment>
<dbReference type="AlphaFoldDB" id="A0A0S4QSU7"/>
<sequence>MRKFVIMGVQGSGKGTQAKLMADELDLVHISVGDVFRWNVQHHTKIGAQVRRIVASGHLVGDDLVESVVRARLTEHDWNYGFIIDGFPRNARQAEFFLESYDIDGVIYLDLPDEEVVRRVLARRLCSRCGLDYNLIASRPQVEDTCDVCGGALVTRSDDNPEALAVRLSEYHAKTRPVMDIFQRKEHVAVVDARRSVLEVQAEIREHFDLPSPRALAARPTGRAAGPPADRMNGQPGDQPAAADRSAS</sequence>
<comment type="caution">
    <text evidence="5">Lacks conserved residue(s) required for the propagation of feature annotation.</text>
</comment>
<evidence type="ECO:0000256" key="3">
    <source>
        <dbReference type="ARBA" id="ARBA00022741"/>
    </source>
</evidence>
<dbReference type="Pfam" id="PF00406">
    <property type="entry name" value="ADK"/>
    <property type="match status" value="1"/>
</dbReference>
<dbReference type="EMBL" id="FAOZ01000021">
    <property type="protein sequence ID" value="CUU58677.1"/>
    <property type="molecule type" value="Genomic_DNA"/>
</dbReference>
<dbReference type="PANTHER" id="PTHR23359">
    <property type="entry name" value="NUCLEOTIDE KINASE"/>
    <property type="match status" value="1"/>
</dbReference>
<dbReference type="GO" id="GO:0005737">
    <property type="term" value="C:cytoplasm"/>
    <property type="evidence" value="ECO:0007669"/>
    <property type="project" value="UniProtKB-SubCell"/>
</dbReference>
<dbReference type="UniPathway" id="UPA00588">
    <property type="reaction ID" value="UER00649"/>
</dbReference>
<dbReference type="CDD" id="cd01428">
    <property type="entry name" value="ADK"/>
    <property type="match status" value="1"/>
</dbReference>
<comment type="similarity">
    <text evidence="5 6">Belongs to the adenylate kinase family.</text>
</comment>
<dbReference type="SUPFAM" id="SSF52540">
    <property type="entry name" value="P-loop containing nucleoside triphosphate hydrolases"/>
    <property type="match status" value="1"/>
</dbReference>
<feature type="binding site" evidence="5">
    <location>
        <position position="123"/>
    </location>
    <ligand>
        <name>ATP</name>
        <dbReference type="ChEBI" id="CHEBI:30616"/>
    </ligand>
</feature>
<feature type="compositionally biased region" description="Low complexity" evidence="8">
    <location>
        <begin position="213"/>
        <end position="231"/>
    </location>
</feature>
<evidence type="ECO:0000256" key="2">
    <source>
        <dbReference type="ARBA" id="ARBA00022727"/>
    </source>
</evidence>
<keyword evidence="5" id="KW-0862">Zinc</keyword>
<keyword evidence="2 5" id="KW-0545">Nucleotide biosynthesis</keyword>
<feature type="binding site" evidence="5">
    <location>
        <position position="93"/>
    </location>
    <ligand>
        <name>AMP</name>
        <dbReference type="ChEBI" id="CHEBI:456215"/>
    </ligand>
</feature>
<dbReference type="GO" id="GO:0008270">
    <property type="term" value="F:zinc ion binding"/>
    <property type="evidence" value="ECO:0007669"/>
    <property type="project" value="UniProtKB-UniRule"/>
</dbReference>
<dbReference type="InterPro" id="IPR006259">
    <property type="entry name" value="Adenyl_kin_sub"/>
</dbReference>
<dbReference type="InterPro" id="IPR000850">
    <property type="entry name" value="Adenylat/UMP-CMP_kin"/>
</dbReference>
<dbReference type="PROSITE" id="PS00113">
    <property type="entry name" value="ADENYLATE_KINASE"/>
    <property type="match status" value="1"/>
</dbReference>
<dbReference type="Pfam" id="PF05191">
    <property type="entry name" value="ADK_lid"/>
    <property type="match status" value="1"/>
</dbReference>
<feature type="region of interest" description="LID" evidence="5">
    <location>
        <begin position="122"/>
        <end position="159"/>
    </location>
</feature>
<feature type="domain" description="Adenylate kinase active site lid" evidence="9">
    <location>
        <begin position="123"/>
        <end position="158"/>
    </location>
</feature>
<keyword evidence="3 5" id="KW-0547">Nucleotide-binding</keyword>
<protein>
    <recommendedName>
        <fullName evidence="5 7">Adenylate kinase</fullName>
        <shortName evidence="5">AK</shortName>
        <ecNumber evidence="5 7">2.7.4.3</ecNumber>
    </recommendedName>
    <alternativeName>
        <fullName evidence="5">ATP-AMP transphosphorylase</fullName>
    </alternativeName>
    <alternativeName>
        <fullName evidence="5">ATP:AMP phosphotransferase</fullName>
    </alternativeName>
    <alternativeName>
        <fullName evidence="5">Adenylate monophosphate kinase</fullName>
    </alternativeName>
</protein>
<dbReference type="InterPro" id="IPR007862">
    <property type="entry name" value="Adenylate_kinase_lid-dom"/>
</dbReference>
<evidence type="ECO:0000256" key="8">
    <source>
        <dbReference type="SAM" id="MobiDB-lite"/>
    </source>
</evidence>
<feature type="binding site" evidence="5">
    <location>
        <position position="195"/>
    </location>
    <ligand>
        <name>ATP</name>
        <dbReference type="ChEBI" id="CHEBI:30616"/>
    </ligand>
</feature>
<evidence type="ECO:0000259" key="9">
    <source>
        <dbReference type="Pfam" id="PF05191"/>
    </source>
</evidence>
<evidence type="ECO:0000256" key="4">
    <source>
        <dbReference type="ARBA" id="ARBA00022777"/>
    </source>
</evidence>
<feature type="binding site" evidence="5">
    <location>
        <begin position="11"/>
        <end position="16"/>
    </location>
    <ligand>
        <name>ATP</name>
        <dbReference type="ChEBI" id="CHEBI:30616"/>
    </ligand>
</feature>
<evidence type="ECO:0000313" key="10">
    <source>
        <dbReference type="EMBL" id="CUU58677.1"/>
    </source>
</evidence>
<evidence type="ECO:0000313" key="11">
    <source>
        <dbReference type="Proteomes" id="UP000198802"/>
    </source>
</evidence>
<evidence type="ECO:0000256" key="5">
    <source>
        <dbReference type="HAMAP-Rule" id="MF_00235"/>
    </source>
</evidence>
<comment type="catalytic activity">
    <reaction evidence="5 7">
        <text>AMP + ATP = 2 ADP</text>
        <dbReference type="Rhea" id="RHEA:12973"/>
        <dbReference type="ChEBI" id="CHEBI:30616"/>
        <dbReference type="ChEBI" id="CHEBI:456215"/>
        <dbReference type="ChEBI" id="CHEBI:456216"/>
        <dbReference type="EC" id="2.7.4.3"/>
    </reaction>
</comment>
<keyword evidence="11" id="KW-1185">Reference proteome</keyword>
<comment type="subunit">
    <text evidence="5 7">Monomer.</text>
</comment>
<feature type="binding site" evidence="5">
    <location>
        <position position="149"/>
    </location>
    <ligand>
        <name>Zn(2+)</name>
        <dbReference type="ChEBI" id="CHEBI:29105"/>
        <note>structural</note>
    </ligand>
</feature>